<keyword evidence="7" id="KW-0436">Ligase</keyword>
<dbReference type="EMBL" id="CP036275">
    <property type="protein sequence ID" value="QDU36091.1"/>
    <property type="molecule type" value="Genomic_DNA"/>
</dbReference>
<dbReference type="InterPro" id="IPR051533">
    <property type="entry name" value="WaaL-like"/>
</dbReference>
<evidence type="ECO:0000256" key="2">
    <source>
        <dbReference type="ARBA" id="ARBA00022692"/>
    </source>
</evidence>
<evidence type="ECO:0000313" key="8">
    <source>
        <dbReference type="Proteomes" id="UP000320496"/>
    </source>
</evidence>
<dbReference type="Pfam" id="PF04932">
    <property type="entry name" value="Wzy_C"/>
    <property type="match status" value="1"/>
</dbReference>
<gene>
    <name evidence="7" type="ORF">Mal4_03740</name>
</gene>
<dbReference type="InterPro" id="IPR007016">
    <property type="entry name" value="O-antigen_ligase-rel_domated"/>
</dbReference>
<evidence type="ECO:0000256" key="4">
    <source>
        <dbReference type="ARBA" id="ARBA00023136"/>
    </source>
</evidence>
<keyword evidence="4 5" id="KW-0472">Membrane</keyword>
<evidence type="ECO:0000256" key="1">
    <source>
        <dbReference type="ARBA" id="ARBA00004141"/>
    </source>
</evidence>
<evidence type="ECO:0000313" key="7">
    <source>
        <dbReference type="EMBL" id="QDU36091.1"/>
    </source>
</evidence>
<feature type="transmembrane region" description="Helical" evidence="5">
    <location>
        <begin position="85"/>
        <end position="104"/>
    </location>
</feature>
<keyword evidence="2 5" id="KW-0812">Transmembrane</keyword>
<reference evidence="7 8" key="1">
    <citation type="submission" date="2019-02" db="EMBL/GenBank/DDBJ databases">
        <title>Deep-cultivation of Planctomycetes and their phenomic and genomic characterization uncovers novel biology.</title>
        <authorList>
            <person name="Wiegand S."/>
            <person name="Jogler M."/>
            <person name="Boedeker C."/>
            <person name="Pinto D."/>
            <person name="Vollmers J."/>
            <person name="Rivas-Marin E."/>
            <person name="Kohn T."/>
            <person name="Peeters S.H."/>
            <person name="Heuer A."/>
            <person name="Rast P."/>
            <person name="Oberbeckmann S."/>
            <person name="Bunk B."/>
            <person name="Jeske O."/>
            <person name="Meyerdierks A."/>
            <person name="Storesund J.E."/>
            <person name="Kallscheuer N."/>
            <person name="Luecker S."/>
            <person name="Lage O.M."/>
            <person name="Pohl T."/>
            <person name="Merkel B.J."/>
            <person name="Hornburger P."/>
            <person name="Mueller R.-W."/>
            <person name="Bruemmer F."/>
            <person name="Labrenz M."/>
            <person name="Spormann A.M."/>
            <person name="Op den Camp H."/>
            <person name="Overmann J."/>
            <person name="Amann R."/>
            <person name="Jetten M.S.M."/>
            <person name="Mascher T."/>
            <person name="Medema M.H."/>
            <person name="Devos D.P."/>
            <person name="Kaster A.-K."/>
            <person name="Ovreas L."/>
            <person name="Rohde M."/>
            <person name="Galperin M.Y."/>
            <person name="Jogler C."/>
        </authorList>
    </citation>
    <scope>NUCLEOTIDE SEQUENCE [LARGE SCALE GENOMIC DNA]</scope>
    <source>
        <strain evidence="7 8">Mal4</strain>
    </source>
</reference>
<organism evidence="7 8">
    <name type="scientific">Maioricimonas rarisocia</name>
    <dbReference type="NCBI Taxonomy" id="2528026"/>
    <lineage>
        <taxon>Bacteria</taxon>
        <taxon>Pseudomonadati</taxon>
        <taxon>Planctomycetota</taxon>
        <taxon>Planctomycetia</taxon>
        <taxon>Planctomycetales</taxon>
        <taxon>Planctomycetaceae</taxon>
        <taxon>Maioricimonas</taxon>
    </lineage>
</organism>
<dbReference type="AlphaFoldDB" id="A0A517Z0T4"/>
<sequence>MTLTLAVWLGLYALFTVLMFRRASWGIPLYLMTFYASPHFWWWGRALTSAVGDRVNLVTGLLFAVAALLQGSATNWRLTVPQKRVSQLLLIYAVNATLVHFAFAANATRSLNGMTMIWKQVIISYLFMLTLRSRRDLQILLGTIIVGSMYIGIEVVVNDRGYFSASRLEGVGAPGASESNYLAGLLLLAIPLAGSWLLVGSWKQRLLSLPALALTFEVILRCNSRGAFLAAITGGIYLLLAARGRARTVAFFAMILAGAGALLMINDADILNRFQTTFASGEERDHSADERLNFWSAALRMIGDYPLGSGAEAAFKSDLGAKYIRALFPGHKAVHQGYLDIAAGWGIQGFLLYMGTIAYCWLLVRRTTKAAKKAGDAKSAFIGVCIETALVVQMMSSMFISSLDGEWFFWLFATCTTYATVYAPARTSAPQTVWHYTPADHLTAPAAQSWSPYRTS</sequence>
<feature type="transmembrane region" description="Helical" evidence="5">
    <location>
        <begin position="23"/>
        <end position="43"/>
    </location>
</feature>
<dbReference type="GO" id="GO:0016020">
    <property type="term" value="C:membrane"/>
    <property type="evidence" value="ECO:0007669"/>
    <property type="project" value="UniProtKB-SubCell"/>
</dbReference>
<accession>A0A517Z0T4</accession>
<keyword evidence="8" id="KW-1185">Reference proteome</keyword>
<dbReference type="PANTHER" id="PTHR37422:SF13">
    <property type="entry name" value="LIPOPOLYSACCHARIDE BIOSYNTHESIS PROTEIN PA4999-RELATED"/>
    <property type="match status" value="1"/>
</dbReference>
<dbReference type="PANTHER" id="PTHR37422">
    <property type="entry name" value="TEICHURONIC ACID BIOSYNTHESIS PROTEIN TUAE"/>
    <property type="match status" value="1"/>
</dbReference>
<dbReference type="Proteomes" id="UP000320496">
    <property type="component" value="Chromosome"/>
</dbReference>
<feature type="transmembrane region" description="Helical" evidence="5">
    <location>
        <begin position="345"/>
        <end position="364"/>
    </location>
</feature>
<evidence type="ECO:0000256" key="3">
    <source>
        <dbReference type="ARBA" id="ARBA00022989"/>
    </source>
</evidence>
<dbReference type="RefSeq" id="WP_145366793.1">
    <property type="nucleotide sequence ID" value="NZ_CP036275.1"/>
</dbReference>
<feature type="domain" description="O-antigen ligase-related" evidence="6">
    <location>
        <begin position="212"/>
        <end position="354"/>
    </location>
</feature>
<feature type="transmembrane region" description="Helical" evidence="5">
    <location>
        <begin position="179"/>
        <end position="198"/>
    </location>
</feature>
<evidence type="ECO:0000256" key="5">
    <source>
        <dbReference type="SAM" id="Phobius"/>
    </source>
</evidence>
<dbReference type="GO" id="GO:0016874">
    <property type="term" value="F:ligase activity"/>
    <property type="evidence" value="ECO:0007669"/>
    <property type="project" value="UniProtKB-KW"/>
</dbReference>
<keyword evidence="3 5" id="KW-1133">Transmembrane helix</keyword>
<evidence type="ECO:0000259" key="6">
    <source>
        <dbReference type="Pfam" id="PF04932"/>
    </source>
</evidence>
<proteinExistence type="predicted"/>
<feature type="transmembrane region" description="Helical" evidence="5">
    <location>
        <begin position="218"/>
        <end position="241"/>
    </location>
</feature>
<feature type="transmembrane region" description="Helical" evidence="5">
    <location>
        <begin position="248"/>
        <end position="265"/>
    </location>
</feature>
<dbReference type="KEGG" id="mri:Mal4_03740"/>
<dbReference type="OrthoDB" id="253635at2"/>
<comment type="subcellular location">
    <subcellularLocation>
        <location evidence="1">Membrane</location>
        <topology evidence="1">Multi-pass membrane protein</topology>
    </subcellularLocation>
</comment>
<feature type="transmembrane region" description="Helical" evidence="5">
    <location>
        <begin position="55"/>
        <end position="73"/>
    </location>
</feature>
<name>A0A517Z0T4_9PLAN</name>
<feature type="transmembrane region" description="Helical" evidence="5">
    <location>
        <begin position="139"/>
        <end position="158"/>
    </location>
</feature>
<protein>
    <submittedName>
        <fullName evidence="7">O-Antigen ligase</fullName>
    </submittedName>
</protein>
<feature type="transmembrane region" description="Helical" evidence="5">
    <location>
        <begin position="407"/>
        <end position="425"/>
    </location>
</feature>
<feature type="transmembrane region" description="Helical" evidence="5">
    <location>
        <begin position="380"/>
        <end position="401"/>
    </location>
</feature>